<evidence type="ECO:0000313" key="2">
    <source>
        <dbReference type="Proteomes" id="UP000027265"/>
    </source>
</evidence>
<dbReference type="EMBL" id="KL197720">
    <property type="protein sequence ID" value="KDQ56944.1"/>
    <property type="molecule type" value="Genomic_DNA"/>
</dbReference>
<dbReference type="HOGENOM" id="CLU_003703_6_0_1"/>
<reference evidence="2" key="1">
    <citation type="journal article" date="2014" name="Proc. Natl. Acad. Sci. U.S.A.">
        <title>Extensive sampling of basidiomycete genomes demonstrates inadequacy of the white-rot/brown-rot paradigm for wood decay fungi.</title>
        <authorList>
            <person name="Riley R."/>
            <person name="Salamov A.A."/>
            <person name="Brown D.W."/>
            <person name="Nagy L.G."/>
            <person name="Floudas D."/>
            <person name="Held B.W."/>
            <person name="Levasseur A."/>
            <person name="Lombard V."/>
            <person name="Morin E."/>
            <person name="Otillar R."/>
            <person name="Lindquist E.A."/>
            <person name="Sun H."/>
            <person name="LaButti K.M."/>
            <person name="Schmutz J."/>
            <person name="Jabbour D."/>
            <person name="Luo H."/>
            <person name="Baker S.E."/>
            <person name="Pisabarro A.G."/>
            <person name="Walton J.D."/>
            <person name="Blanchette R.A."/>
            <person name="Henrissat B."/>
            <person name="Martin F."/>
            <person name="Cullen D."/>
            <person name="Hibbett D.S."/>
            <person name="Grigoriev I.V."/>
        </authorList>
    </citation>
    <scope>NUCLEOTIDE SEQUENCE [LARGE SCALE GENOMIC DNA]</scope>
    <source>
        <strain evidence="2">MUCL 33604</strain>
    </source>
</reference>
<evidence type="ECO:0000313" key="1">
    <source>
        <dbReference type="EMBL" id="KDQ56944.1"/>
    </source>
</evidence>
<dbReference type="InParanoid" id="A0A067PQB6"/>
<dbReference type="Proteomes" id="UP000027265">
    <property type="component" value="Unassembled WGS sequence"/>
</dbReference>
<dbReference type="STRING" id="933084.A0A067PQB6"/>
<dbReference type="AlphaFoldDB" id="A0A067PQB6"/>
<dbReference type="OrthoDB" id="3265433at2759"/>
<organism evidence="1 2">
    <name type="scientific">Jaapia argillacea MUCL 33604</name>
    <dbReference type="NCBI Taxonomy" id="933084"/>
    <lineage>
        <taxon>Eukaryota</taxon>
        <taxon>Fungi</taxon>
        <taxon>Dikarya</taxon>
        <taxon>Basidiomycota</taxon>
        <taxon>Agaricomycotina</taxon>
        <taxon>Agaricomycetes</taxon>
        <taxon>Agaricomycetidae</taxon>
        <taxon>Jaapiales</taxon>
        <taxon>Jaapiaceae</taxon>
        <taxon>Jaapia</taxon>
    </lineage>
</organism>
<keyword evidence="2" id="KW-1185">Reference proteome</keyword>
<name>A0A067PQB6_9AGAM</name>
<proteinExistence type="predicted"/>
<protein>
    <submittedName>
        <fullName evidence="1">Uncharacterized protein</fullName>
    </submittedName>
</protein>
<sequence length="154" mass="17967">LYKQCHKALVHTAAPTNILQCYKELTQEDLKVKTGVVDDPSQHSTQQNTLLWFWTMNLAQNANDQEMNDYLDDFYCVHWLCAQAMRTCWAEEVTILLHEMGWVVAFFRKRTQDWESLASAVDISARPGHRAYAKWQAQMWSMFADRAGSQFKDT</sequence>
<feature type="non-terminal residue" evidence="1">
    <location>
        <position position="1"/>
    </location>
</feature>
<accession>A0A067PQB6</accession>
<gene>
    <name evidence="1" type="ORF">JAAARDRAFT_107160</name>
</gene>
<feature type="non-terminal residue" evidence="1">
    <location>
        <position position="154"/>
    </location>
</feature>